<feature type="compositionally biased region" description="Basic and acidic residues" evidence="1">
    <location>
        <begin position="79"/>
        <end position="88"/>
    </location>
</feature>
<feature type="region of interest" description="Disordered" evidence="1">
    <location>
        <begin position="1"/>
        <end position="174"/>
    </location>
</feature>
<evidence type="ECO:0000256" key="1">
    <source>
        <dbReference type="SAM" id="MobiDB-lite"/>
    </source>
</evidence>
<name>K0SWA2_THAOC</name>
<sequence length="493" mass="53799">MASTQEPVGPGGQTQRLAGAGLRQAGRGRLNITAMAVMLSPTGSSKSKKPGRKRKQKRGRKKKDAQTAAPGEAVVAPDSEARGPDGKSKPRRGRPRKSDQNHPVEEQASARVQRKLPNRNVKVEEEVTSIKVGAKDYSRSTGSREDKLSAYDIKYDRRGKRASQQERASPTEVEVGASQFLPSNQLSEAAAGLNIDGSAEHASQSSNPPPPITNPSGLPESSSKSVRFSLGRNAICDSQPTTKRPRLSEGCIPDATPIKLGYGDDFYGYDALYSGWTKNGVPNGPGTLRFNGVVLKGGFSDQKYDVIIKGNFCEGLLTHGRESTASGVFLYEGDYECWEADGVVSFCRHGSGKLSEKWYEPENCMEYDGQFRNHTMDGQGKMTMNGNVFEGTFFPSLYICFESGMVLFLRDDGSRGLEISIDDVFKGNGDLRDNGHSVPDKWRDTFELLECVRLRRLSNPNATFSGEDVGLQASLEFLSLLRLPLSHSIIQSA</sequence>
<dbReference type="AlphaFoldDB" id="K0SWA2"/>
<reference evidence="2 3" key="1">
    <citation type="journal article" date="2012" name="Genome Biol.">
        <title>Genome and low-iron response of an oceanic diatom adapted to chronic iron limitation.</title>
        <authorList>
            <person name="Lommer M."/>
            <person name="Specht M."/>
            <person name="Roy A.S."/>
            <person name="Kraemer L."/>
            <person name="Andreson R."/>
            <person name="Gutowska M.A."/>
            <person name="Wolf J."/>
            <person name="Bergner S.V."/>
            <person name="Schilhabel M.B."/>
            <person name="Klostermeier U.C."/>
            <person name="Beiko R.G."/>
            <person name="Rosenstiel P."/>
            <person name="Hippler M."/>
            <person name="Laroche J."/>
        </authorList>
    </citation>
    <scope>NUCLEOTIDE SEQUENCE [LARGE SCALE GENOMIC DNA]</scope>
    <source>
        <strain evidence="2 3">CCMP1005</strain>
    </source>
</reference>
<accession>K0SWA2</accession>
<feature type="compositionally biased region" description="Basic and acidic residues" evidence="1">
    <location>
        <begin position="133"/>
        <end position="156"/>
    </location>
</feature>
<feature type="compositionally biased region" description="Basic residues" evidence="1">
    <location>
        <begin position="46"/>
        <end position="63"/>
    </location>
</feature>
<gene>
    <name evidence="2" type="ORF">THAOC_13911</name>
</gene>
<comment type="caution">
    <text evidence="2">The sequence shown here is derived from an EMBL/GenBank/DDBJ whole genome shotgun (WGS) entry which is preliminary data.</text>
</comment>
<protein>
    <submittedName>
        <fullName evidence="2">Uncharacterized protein</fullName>
    </submittedName>
</protein>
<feature type="compositionally biased region" description="Low complexity" evidence="1">
    <location>
        <begin position="15"/>
        <end position="30"/>
    </location>
</feature>
<feature type="compositionally biased region" description="Basic and acidic residues" evidence="1">
    <location>
        <begin position="96"/>
        <end position="105"/>
    </location>
</feature>
<organism evidence="2 3">
    <name type="scientific">Thalassiosira oceanica</name>
    <name type="common">Marine diatom</name>
    <dbReference type="NCBI Taxonomy" id="159749"/>
    <lineage>
        <taxon>Eukaryota</taxon>
        <taxon>Sar</taxon>
        <taxon>Stramenopiles</taxon>
        <taxon>Ochrophyta</taxon>
        <taxon>Bacillariophyta</taxon>
        <taxon>Coscinodiscophyceae</taxon>
        <taxon>Thalassiosirophycidae</taxon>
        <taxon>Thalassiosirales</taxon>
        <taxon>Thalassiosiraceae</taxon>
        <taxon>Thalassiosira</taxon>
    </lineage>
</organism>
<feature type="region of interest" description="Disordered" evidence="1">
    <location>
        <begin position="197"/>
        <end position="224"/>
    </location>
</feature>
<evidence type="ECO:0000313" key="3">
    <source>
        <dbReference type="Proteomes" id="UP000266841"/>
    </source>
</evidence>
<dbReference type="Proteomes" id="UP000266841">
    <property type="component" value="Unassembled WGS sequence"/>
</dbReference>
<keyword evidence="3" id="KW-1185">Reference proteome</keyword>
<dbReference type="EMBL" id="AGNL01016115">
    <property type="protein sequence ID" value="EJK65251.1"/>
    <property type="molecule type" value="Genomic_DNA"/>
</dbReference>
<feature type="non-terminal residue" evidence="2">
    <location>
        <position position="493"/>
    </location>
</feature>
<evidence type="ECO:0000313" key="2">
    <source>
        <dbReference type="EMBL" id="EJK65251.1"/>
    </source>
</evidence>
<proteinExistence type="predicted"/>